<dbReference type="GO" id="GO:0003677">
    <property type="term" value="F:DNA binding"/>
    <property type="evidence" value="ECO:0007669"/>
    <property type="project" value="InterPro"/>
</dbReference>
<evidence type="ECO:0000256" key="2">
    <source>
        <dbReference type="ARBA" id="ARBA00024867"/>
    </source>
</evidence>
<dbReference type="InterPro" id="IPR001789">
    <property type="entry name" value="Sig_transdc_resp-reg_receiver"/>
</dbReference>
<evidence type="ECO:0000259" key="5">
    <source>
        <dbReference type="PROSITE" id="PS50930"/>
    </source>
</evidence>
<dbReference type="SMART" id="SM00448">
    <property type="entry name" value="REC"/>
    <property type="match status" value="1"/>
</dbReference>
<proteinExistence type="predicted"/>
<dbReference type="PANTHER" id="PTHR37299:SF1">
    <property type="entry name" value="STAGE 0 SPORULATION PROTEIN A HOMOLOG"/>
    <property type="match status" value="1"/>
</dbReference>
<dbReference type="PROSITE" id="PS50110">
    <property type="entry name" value="RESPONSE_REGULATORY"/>
    <property type="match status" value="1"/>
</dbReference>
<sequence>MIKIAVCDDEEIMRSQLNNKIVAYMENTNCSSQVFLFSNAEELVESSTDYDIIFLDIQMEGMSGMEAARKIREAGGESYIVFITVLKEYVYDAFDVEATDYLLKPVEDERFMRAMDRILHYIEDKRTASLTVQKSTGYKIIRLTDIFYCEVINRKIYIYTKQGVIDYYNKIDELEKQLKSYFVRCHRSYLVNLQYVCGYENGIAQLENGNKIPISRSRQQDFIKAVLNYMKERKK</sequence>
<dbReference type="PROSITE" id="PS50930">
    <property type="entry name" value="HTH_LYTTR"/>
    <property type="match status" value="1"/>
</dbReference>
<keyword evidence="7" id="KW-1185">Reference proteome</keyword>
<reference evidence="6 7" key="1">
    <citation type="submission" date="2020-01" db="EMBL/GenBank/DDBJ databases">
        <title>Genomic analysis of Aminipila sp. CBA3637.</title>
        <authorList>
            <person name="Kim Y.B."/>
            <person name="Roh S.W."/>
        </authorList>
    </citation>
    <scope>NUCLEOTIDE SEQUENCE [LARGE SCALE GENOMIC DNA]</scope>
    <source>
        <strain evidence="6 7">CBA3637</strain>
    </source>
</reference>
<dbReference type="Pfam" id="PF00072">
    <property type="entry name" value="Response_reg"/>
    <property type="match status" value="1"/>
</dbReference>
<dbReference type="Gene3D" id="3.40.50.2300">
    <property type="match status" value="1"/>
</dbReference>
<keyword evidence="3" id="KW-0597">Phosphoprotein</keyword>
<dbReference type="SUPFAM" id="SSF52172">
    <property type="entry name" value="CheY-like"/>
    <property type="match status" value="1"/>
</dbReference>
<dbReference type="RefSeq" id="WP_162362407.1">
    <property type="nucleotide sequence ID" value="NZ_CP047591.1"/>
</dbReference>
<evidence type="ECO:0000313" key="7">
    <source>
        <dbReference type="Proteomes" id="UP000463883"/>
    </source>
</evidence>
<dbReference type="Gene3D" id="2.40.50.1020">
    <property type="entry name" value="LytTr DNA-binding domain"/>
    <property type="match status" value="1"/>
</dbReference>
<dbReference type="InterPro" id="IPR011006">
    <property type="entry name" value="CheY-like_superfamily"/>
</dbReference>
<feature type="modified residue" description="4-aspartylphosphate" evidence="3">
    <location>
        <position position="56"/>
    </location>
</feature>
<dbReference type="GO" id="GO:0000156">
    <property type="term" value="F:phosphorelay response regulator activity"/>
    <property type="evidence" value="ECO:0007669"/>
    <property type="project" value="InterPro"/>
</dbReference>
<dbReference type="PANTHER" id="PTHR37299">
    <property type="entry name" value="TRANSCRIPTIONAL REGULATOR-RELATED"/>
    <property type="match status" value="1"/>
</dbReference>
<dbReference type="AlphaFoldDB" id="A0A6P1MD74"/>
<dbReference type="Pfam" id="PF04397">
    <property type="entry name" value="LytTR"/>
    <property type="match status" value="1"/>
</dbReference>
<dbReference type="KEGG" id="amic:Ami3637_09725"/>
<dbReference type="InterPro" id="IPR007492">
    <property type="entry name" value="LytTR_DNA-bd_dom"/>
</dbReference>
<feature type="domain" description="HTH LytTR-type" evidence="5">
    <location>
        <begin position="130"/>
        <end position="228"/>
    </location>
</feature>
<evidence type="ECO:0000256" key="3">
    <source>
        <dbReference type="PROSITE-ProRule" id="PRU00169"/>
    </source>
</evidence>
<dbReference type="SMART" id="SM00850">
    <property type="entry name" value="LytTR"/>
    <property type="match status" value="1"/>
</dbReference>
<organism evidence="6 7">
    <name type="scientific">Aminipila terrae</name>
    <dbReference type="NCBI Taxonomy" id="2697030"/>
    <lineage>
        <taxon>Bacteria</taxon>
        <taxon>Bacillati</taxon>
        <taxon>Bacillota</taxon>
        <taxon>Clostridia</taxon>
        <taxon>Peptostreptococcales</taxon>
        <taxon>Anaerovoracaceae</taxon>
        <taxon>Aminipila</taxon>
    </lineage>
</organism>
<gene>
    <name evidence="6" type="ORF">Ami3637_09725</name>
</gene>
<feature type="domain" description="Response regulatory" evidence="4">
    <location>
        <begin position="3"/>
        <end position="119"/>
    </location>
</feature>
<comment type="function">
    <text evidence="2">May play the central regulatory role in sporulation. It may be an element of the effector pathway responsible for the activation of sporulation genes in response to nutritional stress. Spo0A may act in concert with spo0H (a sigma factor) to control the expression of some genes that are critical to the sporulation process.</text>
</comment>
<evidence type="ECO:0000259" key="4">
    <source>
        <dbReference type="PROSITE" id="PS50110"/>
    </source>
</evidence>
<protein>
    <recommendedName>
        <fullName evidence="1">Stage 0 sporulation protein A homolog</fullName>
    </recommendedName>
</protein>
<accession>A0A6P1MD74</accession>
<dbReference type="InterPro" id="IPR046947">
    <property type="entry name" value="LytR-like"/>
</dbReference>
<dbReference type="Proteomes" id="UP000463883">
    <property type="component" value="Chromosome"/>
</dbReference>
<evidence type="ECO:0000256" key="1">
    <source>
        <dbReference type="ARBA" id="ARBA00018672"/>
    </source>
</evidence>
<dbReference type="EMBL" id="CP047591">
    <property type="protein sequence ID" value="QHI72639.1"/>
    <property type="molecule type" value="Genomic_DNA"/>
</dbReference>
<name>A0A6P1MD74_9FIRM</name>
<evidence type="ECO:0000313" key="6">
    <source>
        <dbReference type="EMBL" id="QHI72639.1"/>
    </source>
</evidence>